<dbReference type="GO" id="GO:0004658">
    <property type="term" value="F:propionyl-CoA carboxylase activity"/>
    <property type="evidence" value="ECO:0007669"/>
    <property type="project" value="InterPro"/>
</dbReference>
<evidence type="ECO:0000313" key="2">
    <source>
        <dbReference type="Proteomes" id="UP000290624"/>
    </source>
</evidence>
<dbReference type="AlphaFoldDB" id="A0A4Q2EF23"/>
<accession>A0A4Q2EF23</accession>
<dbReference type="InterPro" id="IPR032716">
    <property type="entry name" value="ACC_epsilon"/>
</dbReference>
<dbReference type="Proteomes" id="UP000290624">
    <property type="component" value="Unassembled WGS sequence"/>
</dbReference>
<comment type="caution">
    <text evidence="1">The sequence shown here is derived from an EMBL/GenBank/DDBJ whole genome shotgun (WGS) entry which is preliminary data.</text>
</comment>
<dbReference type="GO" id="GO:0003989">
    <property type="term" value="F:acetyl-CoA carboxylase activity"/>
    <property type="evidence" value="ECO:0007669"/>
    <property type="project" value="InterPro"/>
</dbReference>
<sequence>MSESVVETPVAFEVVTGAPSDEELAALTAVLAVVRRERGRPHTPTNAAIAGGWRSYWHLVRQDLLQGNGAWRSTARR</sequence>
<dbReference type="EMBL" id="PPCV01000006">
    <property type="protein sequence ID" value="RXW31841.1"/>
    <property type="molecule type" value="Genomic_DNA"/>
</dbReference>
<dbReference type="Pfam" id="PF13822">
    <property type="entry name" value="ACC_epsilon"/>
    <property type="match status" value="1"/>
</dbReference>
<proteinExistence type="predicted"/>
<dbReference type="OrthoDB" id="3731319at2"/>
<evidence type="ECO:0000313" key="1">
    <source>
        <dbReference type="EMBL" id="RXW31841.1"/>
    </source>
</evidence>
<dbReference type="RefSeq" id="WP_129459057.1">
    <property type="nucleotide sequence ID" value="NZ_PPCV01000006.1"/>
</dbReference>
<reference evidence="1 2" key="1">
    <citation type="submission" date="2018-01" db="EMBL/GenBank/DDBJ databases">
        <title>Lactibacter flavus gen. nov., sp. nov., a novel bacterium of the family Propionibacteriaceae isolated from raw milk and dairy products.</title>
        <authorList>
            <person name="Wenning M."/>
            <person name="Breitenwieser F."/>
            <person name="Huptas C."/>
            <person name="von Neubeck M."/>
            <person name="Busse H.-J."/>
            <person name="Scherer S."/>
        </authorList>
    </citation>
    <scope>NUCLEOTIDE SEQUENCE [LARGE SCALE GENOMIC DNA]</scope>
    <source>
        <strain evidence="1 2">VG341</strain>
    </source>
</reference>
<protein>
    <submittedName>
        <fullName evidence="1">Acyl-CoA carboxylase subunit epsilon</fullName>
    </submittedName>
</protein>
<gene>
    <name evidence="1" type="ORF">C1706_09835</name>
</gene>
<keyword evidence="2" id="KW-1185">Reference proteome</keyword>
<organism evidence="1 2">
    <name type="scientific">Propioniciclava flava</name>
    <dbReference type="NCBI Taxonomy" id="2072026"/>
    <lineage>
        <taxon>Bacteria</taxon>
        <taxon>Bacillati</taxon>
        <taxon>Actinomycetota</taxon>
        <taxon>Actinomycetes</taxon>
        <taxon>Propionibacteriales</taxon>
        <taxon>Propionibacteriaceae</taxon>
        <taxon>Propioniciclava</taxon>
    </lineage>
</organism>
<name>A0A4Q2EF23_9ACTN</name>